<dbReference type="RefSeq" id="WP_123205233.1">
    <property type="nucleotide sequence ID" value="NZ_RBEE01000011.1"/>
</dbReference>
<keyword evidence="6 8" id="KW-1133">Transmembrane helix</keyword>
<dbReference type="AlphaFoldDB" id="A0A3N0BZ93"/>
<evidence type="ECO:0000313" key="10">
    <source>
        <dbReference type="Proteomes" id="UP000274046"/>
    </source>
</evidence>
<feature type="transmembrane region" description="Helical" evidence="8">
    <location>
        <begin position="134"/>
        <end position="156"/>
    </location>
</feature>
<dbReference type="PANTHER" id="PTHR30269">
    <property type="entry name" value="TRANSMEMBRANE PROTEIN YFCA"/>
    <property type="match status" value="1"/>
</dbReference>
<evidence type="ECO:0000256" key="6">
    <source>
        <dbReference type="ARBA" id="ARBA00022989"/>
    </source>
</evidence>
<organism evidence="9 10">
    <name type="scientific">Pedobacter jejuensis</name>
    <dbReference type="NCBI Taxonomy" id="1268550"/>
    <lineage>
        <taxon>Bacteria</taxon>
        <taxon>Pseudomonadati</taxon>
        <taxon>Bacteroidota</taxon>
        <taxon>Sphingobacteriia</taxon>
        <taxon>Sphingobacteriales</taxon>
        <taxon>Sphingobacteriaceae</taxon>
        <taxon>Pedobacter</taxon>
    </lineage>
</organism>
<keyword evidence="3" id="KW-0813">Transport</keyword>
<comment type="caution">
    <text evidence="9">The sequence shown here is derived from an EMBL/GenBank/DDBJ whole genome shotgun (WGS) entry which is preliminary data.</text>
</comment>
<protein>
    <recommendedName>
        <fullName evidence="8">Probable membrane transporter protein</fullName>
    </recommendedName>
</protein>
<feature type="transmembrane region" description="Helical" evidence="8">
    <location>
        <begin position="199"/>
        <end position="217"/>
    </location>
</feature>
<dbReference type="InterPro" id="IPR002781">
    <property type="entry name" value="TM_pro_TauE-like"/>
</dbReference>
<evidence type="ECO:0000256" key="3">
    <source>
        <dbReference type="ARBA" id="ARBA00022448"/>
    </source>
</evidence>
<evidence type="ECO:0000256" key="7">
    <source>
        <dbReference type="ARBA" id="ARBA00023136"/>
    </source>
</evidence>
<evidence type="ECO:0000256" key="2">
    <source>
        <dbReference type="ARBA" id="ARBA00009142"/>
    </source>
</evidence>
<proteinExistence type="inferred from homology"/>
<name>A0A3N0BZ93_9SPHI</name>
<feature type="transmembrane region" description="Helical" evidence="8">
    <location>
        <begin position="35"/>
        <end position="56"/>
    </location>
</feature>
<dbReference type="OrthoDB" id="8421744at2"/>
<evidence type="ECO:0000256" key="4">
    <source>
        <dbReference type="ARBA" id="ARBA00022475"/>
    </source>
</evidence>
<feature type="transmembrane region" description="Helical" evidence="8">
    <location>
        <begin position="229"/>
        <end position="246"/>
    </location>
</feature>
<accession>A0A3N0BZ93</accession>
<comment type="similarity">
    <text evidence="2 8">Belongs to the 4-toluene sulfonate uptake permease (TSUP) (TC 2.A.102) family.</text>
</comment>
<dbReference type="InterPro" id="IPR052017">
    <property type="entry name" value="TSUP"/>
</dbReference>
<dbReference type="Proteomes" id="UP000274046">
    <property type="component" value="Unassembled WGS sequence"/>
</dbReference>
<feature type="transmembrane region" description="Helical" evidence="8">
    <location>
        <begin position="77"/>
        <end position="97"/>
    </location>
</feature>
<evidence type="ECO:0000256" key="5">
    <source>
        <dbReference type="ARBA" id="ARBA00022692"/>
    </source>
</evidence>
<feature type="transmembrane region" description="Helical" evidence="8">
    <location>
        <begin position="9"/>
        <end position="29"/>
    </location>
</feature>
<dbReference type="EMBL" id="RBEE01000011">
    <property type="protein sequence ID" value="RNL54606.1"/>
    <property type="molecule type" value="Genomic_DNA"/>
</dbReference>
<evidence type="ECO:0000256" key="1">
    <source>
        <dbReference type="ARBA" id="ARBA00004651"/>
    </source>
</evidence>
<comment type="subcellular location">
    <subcellularLocation>
        <location evidence="1 8">Cell membrane</location>
        <topology evidence="1 8">Multi-pass membrane protein</topology>
    </subcellularLocation>
</comment>
<dbReference type="PANTHER" id="PTHR30269:SF37">
    <property type="entry name" value="MEMBRANE TRANSPORTER PROTEIN"/>
    <property type="match status" value="1"/>
</dbReference>
<feature type="transmembrane region" description="Helical" evidence="8">
    <location>
        <begin position="103"/>
        <end position="122"/>
    </location>
</feature>
<evidence type="ECO:0000256" key="8">
    <source>
        <dbReference type="RuleBase" id="RU363041"/>
    </source>
</evidence>
<sequence>MSEILSNDLVIYIIVFFAGIVAYIISTLSGGGGSLLLVPVISLLIGGKSTAPVINLGNLIGEPVRIILFWKSIHWKIVKYYVPPAVVGTILSAWIFSSLNVEWLQIVVGIFLISSVFQYRFGKSERSFKMSLKAFMPLGFSVAFFSTLIGATGPVLNPFYLNYGLEKEKMIATKTINSFFVGLVQVSSYTALGSLTGNLWLYGLVLGLGASVGNWIGKRFLKKLSGEAFRKWVIVIMVISGVLMLVKQLGKIL</sequence>
<gene>
    <name evidence="9" type="ORF">D7004_07405</name>
</gene>
<keyword evidence="4 8" id="KW-1003">Cell membrane</keyword>
<reference evidence="9 10" key="1">
    <citation type="submission" date="2018-10" db="EMBL/GenBank/DDBJ databases">
        <title>Genome sequencing of Pedobacter jejuensis TNB23.</title>
        <authorList>
            <person name="Cho Y.-J."/>
            <person name="Cho A."/>
            <person name="Kim O.-S."/>
        </authorList>
    </citation>
    <scope>NUCLEOTIDE SEQUENCE [LARGE SCALE GENOMIC DNA]</scope>
    <source>
        <strain evidence="9 10">TNB23</strain>
    </source>
</reference>
<keyword evidence="7 8" id="KW-0472">Membrane</keyword>
<dbReference type="GO" id="GO:0005886">
    <property type="term" value="C:plasma membrane"/>
    <property type="evidence" value="ECO:0007669"/>
    <property type="project" value="UniProtKB-SubCell"/>
</dbReference>
<dbReference type="Pfam" id="PF01925">
    <property type="entry name" value="TauE"/>
    <property type="match status" value="1"/>
</dbReference>
<keyword evidence="10" id="KW-1185">Reference proteome</keyword>
<keyword evidence="5 8" id="KW-0812">Transmembrane</keyword>
<evidence type="ECO:0000313" key="9">
    <source>
        <dbReference type="EMBL" id="RNL54606.1"/>
    </source>
</evidence>